<keyword evidence="1" id="KW-0547">Nucleotide-binding</keyword>
<dbReference type="PANTHER" id="PTHR20953:SF13">
    <property type="entry name" value="EXPRESSED PROTEIN"/>
    <property type="match status" value="1"/>
</dbReference>
<dbReference type="InterPro" id="IPR003593">
    <property type="entry name" value="AAA+_ATPase"/>
</dbReference>
<dbReference type="PANTHER" id="PTHR20953">
    <property type="entry name" value="KINASE-RELATED"/>
    <property type="match status" value="1"/>
</dbReference>
<dbReference type="CDD" id="cd00009">
    <property type="entry name" value="AAA"/>
    <property type="match status" value="1"/>
</dbReference>
<dbReference type="SMART" id="SM00382">
    <property type="entry name" value="AAA"/>
    <property type="match status" value="1"/>
</dbReference>
<protein>
    <recommendedName>
        <fullName evidence="4">AAA+ ATPase domain-containing protein</fullName>
    </recommendedName>
</protein>
<evidence type="ECO:0000313" key="5">
    <source>
        <dbReference type="EMBL" id="GAQ81421.1"/>
    </source>
</evidence>
<dbReference type="Gene3D" id="3.40.50.300">
    <property type="entry name" value="P-loop containing nucleotide triphosphate hydrolases"/>
    <property type="match status" value="1"/>
</dbReference>
<evidence type="ECO:0000256" key="1">
    <source>
        <dbReference type="ARBA" id="ARBA00022741"/>
    </source>
</evidence>
<dbReference type="InterPro" id="IPR045735">
    <property type="entry name" value="Spore_III_AA_AAA+_ATPase"/>
</dbReference>
<evidence type="ECO:0000256" key="3">
    <source>
        <dbReference type="SAM" id="MobiDB-lite"/>
    </source>
</evidence>
<keyword evidence="2" id="KW-0067">ATP-binding</keyword>
<feature type="domain" description="AAA+ ATPase" evidence="4">
    <location>
        <begin position="229"/>
        <end position="385"/>
    </location>
</feature>
<name>A0A1Y1HWR8_KLENI</name>
<reference evidence="5 6" key="1">
    <citation type="journal article" date="2014" name="Nat. Commun.">
        <title>Klebsormidium flaccidum genome reveals primary factors for plant terrestrial adaptation.</title>
        <authorList>
            <person name="Hori K."/>
            <person name="Maruyama F."/>
            <person name="Fujisawa T."/>
            <person name="Togashi T."/>
            <person name="Yamamoto N."/>
            <person name="Seo M."/>
            <person name="Sato S."/>
            <person name="Yamada T."/>
            <person name="Mori H."/>
            <person name="Tajima N."/>
            <person name="Moriyama T."/>
            <person name="Ikeuchi M."/>
            <person name="Watanabe M."/>
            <person name="Wada H."/>
            <person name="Kobayashi K."/>
            <person name="Saito M."/>
            <person name="Masuda T."/>
            <person name="Sasaki-Sekimoto Y."/>
            <person name="Mashiguchi K."/>
            <person name="Awai K."/>
            <person name="Shimojima M."/>
            <person name="Masuda S."/>
            <person name="Iwai M."/>
            <person name="Nobusawa T."/>
            <person name="Narise T."/>
            <person name="Kondo S."/>
            <person name="Saito H."/>
            <person name="Sato R."/>
            <person name="Murakawa M."/>
            <person name="Ihara Y."/>
            <person name="Oshima-Yamada Y."/>
            <person name="Ohtaka K."/>
            <person name="Satoh M."/>
            <person name="Sonobe K."/>
            <person name="Ishii M."/>
            <person name="Ohtani R."/>
            <person name="Kanamori-Sato M."/>
            <person name="Honoki R."/>
            <person name="Miyazaki D."/>
            <person name="Mochizuki H."/>
            <person name="Umetsu J."/>
            <person name="Higashi K."/>
            <person name="Shibata D."/>
            <person name="Kamiya Y."/>
            <person name="Sato N."/>
            <person name="Nakamura Y."/>
            <person name="Tabata S."/>
            <person name="Ida S."/>
            <person name="Kurokawa K."/>
            <person name="Ohta H."/>
        </authorList>
    </citation>
    <scope>NUCLEOTIDE SEQUENCE [LARGE SCALE GENOMIC DNA]</scope>
    <source>
        <strain evidence="5 6">NIES-2285</strain>
    </source>
</reference>
<evidence type="ECO:0000259" key="4">
    <source>
        <dbReference type="SMART" id="SM00382"/>
    </source>
</evidence>
<feature type="compositionally biased region" description="Low complexity" evidence="3">
    <location>
        <begin position="532"/>
        <end position="545"/>
    </location>
</feature>
<dbReference type="Proteomes" id="UP000054558">
    <property type="component" value="Unassembled WGS sequence"/>
</dbReference>
<dbReference type="STRING" id="105231.A0A1Y1HWR8"/>
<dbReference type="GO" id="GO:0005524">
    <property type="term" value="F:ATP binding"/>
    <property type="evidence" value="ECO:0007669"/>
    <property type="project" value="UniProtKB-KW"/>
</dbReference>
<dbReference type="Pfam" id="PF19568">
    <property type="entry name" value="Spore_III_AA"/>
    <property type="match status" value="1"/>
</dbReference>
<dbReference type="OrthoDB" id="26838at2759"/>
<keyword evidence="6" id="KW-1185">Reference proteome</keyword>
<evidence type="ECO:0000313" key="6">
    <source>
        <dbReference type="Proteomes" id="UP000054558"/>
    </source>
</evidence>
<feature type="region of interest" description="Disordered" evidence="3">
    <location>
        <begin position="515"/>
        <end position="545"/>
    </location>
</feature>
<dbReference type="InterPro" id="IPR027417">
    <property type="entry name" value="P-loop_NTPase"/>
</dbReference>
<proteinExistence type="predicted"/>
<organism evidence="5 6">
    <name type="scientific">Klebsormidium nitens</name>
    <name type="common">Green alga</name>
    <name type="synonym">Ulothrix nitens</name>
    <dbReference type="NCBI Taxonomy" id="105231"/>
    <lineage>
        <taxon>Eukaryota</taxon>
        <taxon>Viridiplantae</taxon>
        <taxon>Streptophyta</taxon>
        <taxon>Klebsormidiophyceae</taxon>
        <taxon>Klebsormidiales</taxon>
        <taxon>Klebsormidiaceae</taxon>
        <taxon>Klebsormidium</taxon>
    </lineage>
</organism>
<evidence type="ECO:0000256" key="2">
    <source>
        <dbReference type="ARBA" id="ARBA00022840"/>
    </source>
</evidence>
<sequence length="545" mass="59974">MAQSAVLLSGFNVSSLGTASQRIKSLRRKTRELGLFQGGSVCREPSCTRDSPPLKCHAALLPELEREQPRNYRPTAVAVAPPPKKDSAVPARDVDLVEGGAVIVRDDLDMLLQVLPSDIRNKLLRHGRRAELLEVVLDLGRRPEARFLDLGNGQGGGEYLRDEEVTRADLIAAQEAVGDFGGDNRAGVEGTLHRISAIRNRREDVVGLTCRVGRAVTGHIDMVRDILSSQQGILFLGRPGVGKTTVIREMARVLADDFHKRVVIVDTSNEIGGDGDVPHPAIGGARRMQVRDPSQQHRVMIEAVENHMPEVVIVDEIGTEAEALACRSIAERGVQLVGTAHGQMLENLIKNPTLSDLVGGIQSVTLGDEEARNRGTQKSVLERKGPPTFPLVVEMRERNNWVVHQTDRSVDALLHGKRPTVEMRTRDAKTFEVVVDRRSYDSWGNGKLDHEFDYASATEGSTMMNTLRGRQASRQSNLLESTYEWAVKMGKVPADREAFGDPSMDDLMAAAGYDQAYHSPTPGKRGSRRGSRGSFNSSYRPYEEF</sequence>
<accession>A0A1Y1HWR8</accession>
<dbReference type="EMBL" id="DF237028">
    <property type="protein sequence ID" value="GAQ81421.1"/>
    <property type="molecule type" value="Genomic_DNA"/>
</dbReference>
<dbReference type="OMA" id="WCKVALL"/>
<gene>
    <name evidence="5" type="ORF">KFL_000790460</name>
</gene>
<dbReference type="SUPFAM" id="SSF52540">
    <property type="entry name" value="P-loop containing nucleoside triphosphate hydrolases"/>
    <property type="match status" value="1"/>
</dbReference>
<dbReference type="AlphaFoldDB" id="A0A1Y1HWR8"/>